<name>B8FEM0_DESAL</name>
<evidence type="ECO:0000313" key="4">
    <source>
        <dbReference type="EMBL" id="ACL03424.1"/>
    </source>
</evidence>
<dbReference type="Pfam" id="PF03972">
    <property type="entry name" value="MmgE_PrpD_N"/>
    <property type="match status" value="1"/>
</dbReference>
<evidence type="ECO:0000313" key="5">
    <source>
        <dbReference type="Proteomes" id="UP000000739"/>
    </source>
</evidence>
<dbReference type="GO" id="GO:0016829">
    <property type="term" value="F:lyase activity"/>
    <property type="evidence" value="ECO:0007669"/>
    <property type="project" value="InterPro"/>
</dbReference>
<feature type="domain" description="MmgE/PrpD N-terminal" evidence="2">
    <location>
        <begin position="11"/>
        <end position="246"/>
    </location>
</feature>
<dbReference type="InterPro" id="IPR042183">
    <property type="entry name" value="MmgE/PrpD_sf_1"/>
</dbReference>
<organism evidence="4 5">
    <name type="scientific">Desulfatibacillum aliphaticivorans</name>
    <dbReference type="NCBI Taxonomy" id="218208"/>
    <lineage>
        <taxon>Bacteria</taxon>
        <taxon>Pseudomonadati</taxon>
        <taxon>Thermodesulfobacteriota</taxon>
        <taxon>Desulfobacteria</taxon>
        <taxon>Desulfobacterales</taxon>
        <taxon>Desulfatibacillaceae</taxon>
        <taxon>Desulfatibacillum</taxon>
    </lineage>
</organism>
<proteinExistence type="inferred from homology"/>
<dbReference type="EMBL" id="CP001322">
    <property type="protein sequence ID" value="ACL03424.1"/>
    <property type="molecule type" value="Genomic_DNA"/>
</dbReference>
<dbReference type="Gene3D" id="1.10.4100.10">
    <property type="entry name" value="2-methylcitrate dehydratase PrpD"/>
    <property type="match status" value="1"/>
</dbReference>
<dbReference type="eggNOG" id="COG2079">
    <property type="taxonomic scope" value="Bacteria"/>
</dbReference>
<evidence type="ECO:0000259" key="3">
    <source>
        <dbReference type="Pfam" id="PF19305"/>
    </source>
</evidence>
<sequence>MTGETIGMTKKLAGFCSTTPASSIPEEMHDHAKTAFMDWLAVTYGGKDDPLVEKLMHWAGQEGGSPQATIIGFGEKKSLGQAALINGAASHALDYDDTLVSFLGHPSVTLFPALLALAEKENKNGRELLDAYIMGIQVGGTIGACAGLDHYLAGWHGTSTLGHMASAAGCARLLGLDPQQTAWALGIGATQASGLKRNFGTMCKPFHAGRASQSGLMAAMLARDGFTGADDVLEGPQGFFEALRGKVNDEILSMLGLGWDVVNLSQKYHASCHATHSPLEAARQVVQENSLSLDHIESIRVYSSEVTMQAAANANPKTGTEAKFSVAYCVANALTREVTGMAAFTDDMVNDPQVKSLMQKIELIKDESMTALESRVVIRAKGRDYEGFSDILQQIPSLDAKQERVRAKFLDLAGAVIGRKKAEDLAGRIDHLESADMADFAASL</sequence>
<dbReference type="Proteomes" id="UP000000739">
    <property type="component" value="Chromosome"/>
</dbReference>
<dbReference type="Pfam" id="PF19305">
    <property type="entry name" value="MmgE_PrpD_C"/>
    <property type="match status" value="1"/>
</dbReference>
<dbReference type="InterPro" id="IPR045337">
    <property type="entry name" value="MmgE_PrpD_C"/>
</dbReference>
<dbReference type="AlphaFoldDB" id="B8FEM0"/>
<dbReference type="SUPFAM" id="SSF103378">
    <property type="entry name" value="2-methylcitrate dehydratase PrpD"/>
    <property type="match status" value="1"/>
</dbReference>
<dbReference type="InterPro" id="IPR042188">
    <property type="entry name" value="MmgE/PrpD_sf_2"/>
</dbReference>
<dbReference type="HOGENOM" id="CLU_026574_2_2_7"/>
<evidence type="ECO:0000259" key="2">
    <source>
        <dbReference type="Pfam" id="PF03972"/>
    </source>
</evidence>
<dbReference type="InterPro" id="IPR005656">
    <property type="entry name" value="MmgE_PrpD"/>
</dbReference>
<dbReference type="KEGG" id="dal:Dalk_1727"/>
<dbReference type="PANTHER" id="PTHR16943:SF8">
    <property type="entry name" value="2-METHYLCITRATE DEHYDRATASE"/>
    <property type="match status" value="1"/>
</dbReference>
<dbReference type="RefSeq" id="WP_012610858.1">
    <property type="nucleotide sequence ID" value="NC_011768.1"/>
</dbReference>
<dbReference type="InterPro" id="IPR045336">
    <property type="entry name" value="MmgE_PrpD_N"/>
</dbReference>
<dbReference type="PANTHER" id="PTHR16943">
    <property type="entry name" value="2-METHYLCITRATE DEHYDRATASE-RELATED"/>
    <property type="match status" value="1"/>
</dbReference>
<reference evidence="4 5" key="1">
    <citation type="journal article" date="2012" name="Environ. Microbiol.">
        <title>The genome sequence of Desulfatibacillum alkenivorans AK-01: a blueprint for anaerobic alkane oxidation.</title>
        <authorList>
            <person name="Callaghan A.V."/>
            <person name="Morris B.E."/>
            <person name="Pereira I.A."/>
            <person name="McInerney M.J."/>
            <person name="Austin R.N."/>
            <person name="Groves J.T."/>
            <person name="Kukor J.J."/>
            <person name="Suflita J.M."/>
            <person name="Young L.Y."/>
            <person name="Zylstra G.J."/>
            <person name="Wawrik B."/>
        </authorList>
    </citation>
    <scope>NUCLEOTIDE SEQUENCE [LARGE SCALE GENOMIC DNA]</scope>
    <source>
        <strain evidence="4 5">AK-01</strain>
    </source>
</reference>
<dbReference type="Gene3D" id="3.30.1330.120">
    <property type="entry name" value="2-methylcitrate dehydratase PrpD"/>
    <property type="match status" value="1"/>
</dbReference>
<protein>
    <submittedName>
        <fullName evidence="4">MmgE/PrpD family protein</fullName>
    </submittedName>
</protein>
<feature type="domain" description="MmgE/PrpD C-terminal" evidence="3">
    <location>
        <begin position="269"/>
        <end position="424"/>
    </location>
</feature>
<accession>B8FEM0</accession>
<keyword evidence="5" id="KW-1185">Reference proteome</keyword>
<evidence type="ECO:0000256" key="1">
    <source>
        <dbReference type="ARBA" id="ARBA00006174"/>
    </source>
</evidence>
<comment type="similarity">
    <text evidence="1">Belongs to the PrpD family.</text>
</comment>
<dbReference type="InterPro" id="IPR036148">
    <property type="entry name" value="MmgE/PrpD_sf"/>
</dbReference>
<gene>
    <name evidence="4" type="ordered locus">Dalk_1727</name>
</gene>